<evidence type="ECO:0000256" key="4">
    <source>
        <dbReference type="ARBA" id="ARBA00022989"/>
    </source>
</evidence>
<feature type="transmembrane region" description="Helical" evidence="6">
    <location>
        <begin position="432"/>
        <end position="453"/>
    </location>
</feature>
<sequence length="558" mass="62384">MEVIRKIDNFIRLDDSSVLQNPDLVPVLVKNRKWGTMAYISYWGLNGLCIATWSGASSLISLGLNGNQTMGVIVVGQLLISAATVFNGLYGAKYHIGYSVYQRIIFGIRGSNFGVLIRSLLSVVWFASQAWIGGLCVNIILSSWSSTYLNWKNTLPESVNMTSKELCGFVVYLAISLPVLMIRPQNTEHLLTASSLAIFFVGMGTTIWAVKQNGNTYGSLLSQKMELSSSDLGWAWVYGLSSWYSSLVAGISNQSDYSRFTKSTKSALVGTLIGTNVLGFIIPIFAILTASALYETTGEYFWMPTDICDYWLQTNYSPKSRAAAFFCGLAMVISQLGINCVGNGLSGGMDLASIFPRYINIRRGAFIVFLLTWPTQPWLFYNSSSTFVVVMSSFSVFVTPLVAIFMTDFIFVRRGVIKLSDCYNMDESSLYWYWHGINIRSFVAFTIGFAPALPGLINACNETIYVNTGSQNFYKGSFIFQYVVTSTCYYLLCYFFKVNVGERDENDIYNTFNDQECKKYNIIPYDKIEKSNSSDVEPISIEYIGKNASYYENTDIKA</sequence>
<feature type="transmembrane region" description="Helical" evidence="6">
    <location>
        <begin position="40"/>
        <end position="64"/>
    </location>
</feature>
<evidence type="ECO:0000313" key="8">
    <source>
        <dbReference type="Proteomes" id="UP000697127"/>
    </source>
</evidence>
<dbReference type="PANTHER" id="PTHR30618:SF15">
    <property type="entry name" value="NICOTINAMIDE RIBOSIDE TRANSPORTER 1-RELATED"/>
    <property type="match status" value="1"/>
</dbReference>
<feature type="transmembrane region" description="Helical" evidence="6">
    <location>
        <begin position="233"/>
        <end position="251"/>
    </location>
</feature>
<evidence type="ECO:0000256" key="3">
    <source>
        <dbReference type="ARBA" id="ARBA00022692"/>
    </source>
</evidence>
<dbReference type="Pfam" id="PF02133">
    <property type="entry name" value="Transp_cyt_pur"/>
    <property type="match status" value="1"/>
</dbReference>
<dbReference type="PANTHER" id="PTHR30618">
    <property type="entry name" value="NCS1 FAMILY PURINE/PYRIMIDINE TRANSPORTER"/>
    <property type="match status" value="1"/>
</dbReference>
<comment type="subcellular location">
    <subcellularLocation>
        <location evidence="1">Membrane</location>
        <topology evidence="1">Multi-pass membrane protein</topology>
    </subcellularLocation>
</comment>
<dbReference type="GO" id="GO:0005886">
    <property type="term" value="C:plasma membrane"/>
    <property type="evidence" value="ECO:0007669"/>
    <property type="project" value="TreeGrafter"/>
</dbReference>
<feature type="transmembrane region" description="Helical" evidence="6">
    <location>
        <begin position="113"/>
        <end position="141"/>
    </location>
</feature>
<keyword evidence="3 6" id="KW-0812">Transmembrane</keyword>
<feature type="transmembrane region" description="Helical" evidence="6">
    <location>
        <begin position="70"/>
        <end position="92"/>
    </location>
</feature>
<proteinExistence type="inferred from homology"/>
<dbReference type="NCBIfam" id="TIGR00800">
    <property type="entry name" value="ncs1"/>
    <property type="match status" value="1"/>
</dbReference>
<keyword evidence="8" id="KW-1185">Reference proteome</keyword>
<evidence type="ECO:0000256" key="5">
    <source>
        <dbReference type="ARBA" id="ARBA00023136"/>
    </source>
</evidence>
<protein>
    <submittedName>
        <fullName evidence="7">Thiamine transporter thi7</fullName>
    </submittedName>
</protein>
<feature type="transmembrane region" description="Helical" evidence="6">
    <location>
        <begin position="161"/>
        <end position="182"/>
    </location>
</feature>
<accession>A0A9P6WJ60</accession>
<feature type="transmembrane region" description="Helical" evidence="6">
    <location>
        <begin position="272"/>
        <end position="294"/>
    </location>
</feature>
<evidence type="ECO:0000313" key="7">
    <source>
        <dbReference type="EMBL" id="KAG0687779.1"/>
    </source>
</evidence>
<evidence type="ECO:0000256" key="1">
    <source>
        <dbReference type="ARBA" id="ARBA00004141"/>
    </source>
</evidence>
<dbReference type="GO" id="GO:0015205">
    <property type="term" value="F:nucleobase transmembrane transporter activity"/>
    <property type="evidence" value="ECO:0007669"/>
    <property type="project" value="TreeGrafter"/>
</dbReference>
<reference evidence="7" key="1">
    <citation type="submission" date="2020-11" db="EMBL/GenBank/DDBJ databases">
        <title>Kefir isolates.</title>
        <authorList>
            <person name="Marcisauskas S."/>
            <person name="Kim Y."/>
            <person name="Blasche S."/>
        </authorList>
    </citation>
    <scope>NUCLEOTIDE SEQUENCE</scope>
    <source>
        <strain evidence="7">Olga-1</strain>
    </source>
</reference>
<keyword evidence="4 6" id="KW-1133">Transmembrane helix</keyword>
<feature type="transmembrane region" description="Helical" evidence="6">
    <location>
        <begin position="473"/>
        <end position="496"/>
    </location>
</feature>
<comment type="similarity">
    <text evidence="2">Belongs to the purine-cytosine permease (2.A.39) family.</text>
</comment>
<organism evidence="7 8">
    <name type="scientific">Pichia californica</name>
    <dbReference type="NCBI Taxonomy" id="460514"/>
    <lineage>
        <taxon>Eukaryota</taxon>
        <taxon>Fungi</taxon>
        <taxon>Dikarya</taxon>
        <taxon>Ascomycota</taxon>
        <taxon>Saccharomycotina</taxon>
        <taxon>Pichiomycetes</taxon>
        <taxon>Pichiales</taxon>
        <taxon>Pichiaceae</taxon>
        <taxon>Pichia</taxon>
    </lineage>
</organism>
<comment type="caution">
    <text evidence="7">The sequence shown here is derived from an EMBL/GenBank/DDBJ whole genome shotgun (WGS) entry which is preliminary data.</text>
</comment>
<keyword evidence="5 6" id="KW-0472">Membrane</keyword>
<dbReference type="Gene3D" id="1.10.4160.10">
    <property type="entry name" value="Hydantoin permease"/>
    <property type="match status" value="1"/>
</dbReference>
<dbReference type="InterPro" id="IPR012681">
    <property type="entry name" value="NCS1"/>
</dbReference>
<gene>
    <name evidence="7" type="primary">THI7</name>
    <name evidence="7" type="ORF">C6P40_001874</name>
</gene>
<feature type="transmembrane region" description="Helical" evidence="6">
    <location>
        <begin position="387"/>
        <end position="411"/>
    </location>
</feature>
<evidence type="ECO:0000256" key="6">
    <source>
        <dbReference type="SAM" id="Phobius"/>
    </source>
</evidence>
<feature type="transmembrane region" description="Helical" evidence="6">
    <location>
        <begin position="363"/>
        <end position="381"/>
    </location>
</feature>
<feature type="transmembrane region" description="Helical" evidence="6">
    <location>
        <begin position="189"/>
        <end position="210"/>
    </location>
</feature>
<evidence type="ECO:0000256" key="2">
    <source>
        <dbReference type="ARBA" id="ARBA00008974"/>
    </source>
</evidence>
<dbReference type="Proteomes" id="UP000697127">
    <property type="component" value="Unassembled WGS sequence"/>
</dbReference>
<dbReference type="EMBL" id="PUHW01000217">
    <property type="protein sequence ID" value="KAG0687779.1"/>
    <property type="molecule type" value="Genomic_DNA"/>
</dbReference>
<name>A0A9P6WJ60_9ASCO</name>
<dbReference type="InterPro" id="IPR045225">
    <property type="entry name" value="Uracil/uridine/allantoin_perm"/>
</dbReference>
<dbReference type="CDD" id="cd11482">
    <property type="entry name" value="SLC-NCS1sbd_NRT1-like"/>
    <property type="match status" value="1"/>
</dbReference>
<dbReference type="InterPro" id="IPR001248">
    <property type="entry name" value="Pur-cyt_permease"/>
</dbReference>
<dbReference type="AlphaFoldDB" id="A0A9P6WJ60"/>
<feature type="transmembrane region" description="Helical" evidence="6">
    <location>
        <begin position="322"/>
        <end position="342"/>
    </location>
</feature>